<dbReference type="EC" id="3.1.11.6" evidence="5"/>
<evidence type="ECO:0000256" key="1">
    <source>
        <dbReference type="ARBA" id="ARBA00022490"/>
    </source>
</evidence>
<comment type="subcellular location">
    <subcellularLocation>
        <location evidence="5 6">Cytoplasm</location>
    </subcellularLocation>
</comment>
<keyword evidence="11" id="KW-1185">Reference proteome</keyword>
<protein>
    <recommendedName>
        <fullName evidence="5">Exodeoxyribonuclease 7 large subunit</fullName>
        <ecNumber evidence="5">3.1.11.6</ecNumber>
    </recommendedName>
    <alternativeName>
        <fullName evidence="5">Exodeoxyribonuclease VII large subunit</fullName>
        <shortName evidence="5">Exonuclease VII large subunit</shortName>
    </alternativeName>
</protein>
<keyword evidence="1 5" id="KW-0963">Cytoplasm</keyword>
<dbReference type="RefSeq" id="WP_179428416.1">
    <property type="nucleotide sequence ID" value="NZ_JACBZP010000001.1"/>
</dbReference>
<dbReference type="CDD" id="cd04489">
    <property type="entry name" value="ExoVII_LU_OBF"/>
    <property type="match status" value="1"/>
</dbReference>
<dbReference type="Pfam" id="PF13742">
    <property type="entry name" value="tRNA_anti_2"/>
    <property type="match status" value="1"/>
</dbReference>
<dbReference type="GO" id="GO:0003676">
    <property type="term" value="F:nucleic acid binding"/>
    <property type="evidence" value="ECO:0007669"/>
    <property type="project" value="InterPro"/>
</dbReference>
<comment type="function">
    <text evidence="5">Bidirectionally degrades single-stranded DNA into large acid-insoluble oligonucleotides, which are then degraded further into small acid-soluble oligonucleotides.</text>
</comment>
<feature type="domain" description="Exonuclease VII large subunit C-terminal" evidence="8">
    <location>
        <begin position="153"/>
        <end position="370"/>
    </location>
</feature>
<feature type="domain" description="OB-fold nucleic acid binding" evidence="9">
    <location>
        <begin position="38"/>
        <end position="130"/>
    </location>
</feature>
<keyword evidence="4 5" id="KW-0269">Exonuclease</keyword>
<organism evidence="10 11">
    <name type="scientific">Spelaeicoccus albus</name>
    <dbReference type="NCBI Taxonomy" id="1280376"/>
    <lineage>
        <taxon>Bacteria</taxon>
        <taxon>Bacillati</taxon>
        <taxon>Actinomycetota</taxon>
        <taxon>Actinomycetes</taxon>
        <taxon>Micrococcales</taxon>
        <taxon>Brevibacteriaceae</taxon>
        <taxon>Spelaeicoccus</taxon>
    </lineage>
</organism>
<evidence type="ECO:0000256" key="2">
    <source>
        <dbReference type="ARBA" id="ARBA00022722"/>
    </source>
</evidence>
<dbReference type="GO" id="GO:0008855">
    <property type="term" value="F:exodeoxyribonuclease VII activity"/>
    <property type="evidence" value="ECO:0007669"/>
    <property type="project" value="UniProtKB-UniRule"/>
</dbReference>
<comment type="catalytic activity">
    <reaction evidence="5 6">
        <text>Exonucleolytic cleavage in either 5'- to 3'- or 3'- to 5'-direction to yield nucleoside 5'-phosphates.</text>
        <dbReference type="EC" id="3.1.11.6"/>
    </reaction>
</comment>
<evidence type="ECO:0000259" key="9">
    <source>
        <dbReference type="Pfam" id="PF13742"/>
    </source>
</evidence>
<dbReference type="PANTHER" id="PTHR30008">
    <property type="entry name" value="EXODEOXYRIBONUCLEASE 7 LARGE SUBUNIT"/>
    <property type="match status" value="1"/>
</dbReference>
<comment type="subunit">
    <text evidence="5">Heterooligomer composed of large and small subunits.</text>
</comment>
<dbReference type="InterPro" id="IPR020579">
    <property type="entry name" value="Exonuc_VII_lsu_C"/>
</dbReference>
<name>A0A7Z0II24_9MICO</name>
<comment type="similarity">
    <text evidence="5 6">Belongs to the XseA family.</text>
</comment>
<gene>
    <name evidence="5" type="primary">xseA</name>
    <name evidence="10" type="ORF">BJY26_002323</name>
</gene>
<evidence type="ECO:0000313" key="11">
    <source>
        <dbReference type="Proteomes" id="UP000539111"/>
    </source>
</evidence>
<evidence type="ECO:0000256" key="4">
    <source>
        <dbReference type="ARBA" id="ARBA00022839"/>
    </source>
</evidence>
<proteinExistence type="inferred from homology"/>
<dbReference type="InterPro" id="IPR025824">
    <property type="entry name" value="OB-fold_nuc-bd_dom"/>
</dbReference>
<evidence type="ECO:0000256" key="3">
    <source>
        <dbReference type="ARBA" id="ARBA00022801"/>
    </source>
</evidence>
<dbReference type="EMBL" id="JACBZP010000001">
    <property type="protein sequence ID" value="NYI68017.1"/>
    <property type="molecule type" value="Genomic_DNA"/>
</dbReference>
<dbReference type="HAMAP" id="MF_00378">
    <property type="entry name" value="Exonuc_7_L"/>
    <property type="match status" value="1"/>
</dbReference>
<evidence type="ECO:0000256" key="7">
    <source>
        <dbReference type="SAM" id="MobiDB-lite"/>
    </source>
</evidence>
<evidence type="ECO:0000256" key="6">
    <source>
        <dbReference type="RuleBase" id="RU004355"/>
    </source>
</evidence>
<dbReference type="GO" id="GO:0009318">
    <property type="term" value="C:exodeoxyribonuclease VII complex"/>
    <property type="evidence" value="ECO:0007669"/>
    <property type="project" value="UniProtKB-UniRule"/>
</dbReference>
<dbReference type="AlphaFoldDB" id="A0A7Z0II24"/>
<evidence type="ECO:0000313" key="10">
    <source>
        <dbReference type="EMBL" id="NYI68017.1"/>
    </source>
</evidence>
<keyword evidence="3 5" id="KW-0378">Hydrolase</keyword>
<evidence type="ECO:0000259" key="8">
    <source>
        <dbReference type="Pfam" id="PF02601"/>
    </source>
</evidence>
<dbReference type="Pfam" id="PF02601">
    <property type="entry name" value="Exonuc_VII_L"/>
    <property type="match status" value="1"/>
</dbReference>
<accession>A0A7Z0II24</accession>
<dbReference type="PANTHER" id="PTHR30008:SF0">
    <property type="entry name" value="EXODEOXYRIBONUCLEASE 7 LARGE SUBUNIT"/>
    <property type="match status" value="1"/>
</dbReference>
<sequence length="434" mass="47408">MSDPGKISGAPSVLGTSGAQPRKLATTAAETTAENPWPVRLLSTKMKEYIARMSTVWVEGQIVELSRRAKSTFMTLRDTDVEMSLPVHVWSNVLDRLGTPPEKGAHVVVSVKADFWQKTGRLSMRANDIRPVGIGELLARIEALRRLLDSEGLFAPERKKKLPFLPSCVGLITGRDSDAMKDVLQNSERRWPAVQFEVREVAVQGADAVSQVMRALTELDADPAIDVIVIARGGGSMEDLLSFSNESLVRAVSRAATPIVSAIGHEADRPLLDEVADSRASTPTDAAKRVVPDVAEEFTGLANARAGLSRAVLGLVQREQERLDTIRSRPVLADPGSMMTAHDAEVRQLRERGQLAMTVRLNSESDRIEHFRAQVIALSPQKTLDRGYAVVQNDSGDVVRDPADVEVDDQLKIRVSAGSLRAKVTDTTERNDNE</sequence>
<feature type="region of interest" description="Disordered" evidence="7">
    <location>
        <begin position="1"/>
        <end position="31"/>
    </location>
</feature>
<dbReference type="GO" id="GO:0006308">
    <property type="term" value="P:DNA catabolic process"/>
    <property type="evidence" value="ECO:0007669"/>
    <property type="project" value="UniProtKB-UniRule"/>
</dbReference>
<reference evidence="10 11" key="1">
    <citation type="submission" date="2020-07" db="EMBL/GenBank/DDBJ databases">
        <title>Sequencing the genomes of 1000 actinobacteria strains.</title>
        <authorList>
            <person name="Klenk H.-P."/>
        </authorList>
    </citation>
    <scope>NUCLEOTIDE SEQUENCE [LARGE SCALE GENOMIC DNA]</scope>
    <source>
        <strain evidence="10 11">DSM 26341</strain>
    </source>
</reference>
<dbReference type="NCBIfam" id="TIGR00237">
    <property type="entry name" value="xseA"/>
    <property type="match status" value="1"/>
</dbReference>
<comment type="caution">
    <text evidence="10">The sequence shown here is derived from an EMBL/GenBank/DDBJ whole genome shotgun (WGS) entry which is preliminary data.</text>
</comment>
<dbReference type="GO" id="GO:0005737">
    <property type="term" value="C:cytoplasm"/>
    <property type="evidence" value="ECO:0007669"/>
    <property type="project" value="UniProtKB-SubCell"/>
</dbReference>
<keyword evidence="2 5" id="KW-0540">Nuclease</keyword>
<evidence type="ECO:0000256" key="5">
    <source>
        <dbReference type="HAMAP-Rule" id="MF_00378"/>
    </source>
</evidence>
<dbReference type="InterPro" id="IPR003753">
    <property type="entry name" value="Exonuc_VII_L"/>
</dbReference>
<dbReference type="Proteomes" id="UP000539111">
    <property type="component" value="Unassembled WGS sequence"/>
</dbReference>